<feature type="transmembrane region" description="Helical" evidence="1">
    <location>
        <begin position="34"/>
        <end position="56"/>
    </location>
</feature>
<keyword evidence="1" id="KW-0472">Membrane</keyword>
<proteinExistence type="predicted"/>
<evidence type="ECO:0000313" key="4">
    <source>
        <dbReference type="Proteomes" id="UP000184543"/>
    </source>
</evidence>
<keyword evidence="1" id="KW-1133">Transmembrane helix</keyword>
<dbReference type="EMBL" id="FQYU01000002">
    <property type="protein sequence ID" value="SHI91153.1"/>
    <property type="molecule type" value="Genomic_DNA"/>
</dbReference>
<protein>
    <recommendedName>
        <fullName evidence="2">CAAX prenyl protease 2/Lysostaphin resistance protein A-like domain-containing protein</fullName>
    </recommendedName>
</protein>
<name>A0A1M6F0E0_9FLAO</name>
<dbReference type="RefSeq" id="WP_094766579.1">
    <property type="nucleotide sequence ID" value="NZ_FQYU01000002.1"/>
</dbReference>
<dbReference type="OrthoDB" id="847268at2"/>
<evidence type="ECO:0000256" key="1">
    <source>
        <dbReference type="SAM" id="Phobius"/>
    </source>
</evidence>
<dbReference type="InterPro" id="IPR003675">
    <property type="entry name" value="Rce1/LyrA-like_dom"/>
</dbReference>
<dbReference type="GO" id="GO:0004175">
    <property type="term" value="F:endopeptidase activity"/>
    <property type="evidence" value="ECO:0007669"/>
    <property type="project" value="UniProtKB-ARBA"/>
</dbReference>
<feature type="transmembrane region" description="Helical" evidence="1">
    <location>
        <begin position="134"/>
        <end position="154"/>
    </location>
</feature>
<feature type="domain" description="CAAX prenyl protease 2/Lysostaphin resistance protein A-like" evidence="2">
    <location>
        <begin position="77"/>
        <end position="174"/>
    </location>
</feature>
<dbReference type="STRING" id="192903.SAMN04488513_102249"/>
<keyword evidence="4" id="KW-1185">Reference proteome</keyword>
<feature type="transmembrane region" description="Helical" evidence="1">
    <location>
        <begin position="76"/>
        <end position="96"/>
    </location>
</feature>
<sequence length="190" mass="21870">MNTKGAILGQILSFLKNPVYQEDKQSDFNDKYRVFIQLLFYALILSYGLGLLNQSLETFLNLDIGKHASEDFIKDAPWLLFLMAVVLAPLLEELFFRGPLFFFKDSPLFPYIFYLLTLIFGFYHILNFEFTSTTLWLSPLLVAPQLSVGVFLGFIRVRFGLPWSIALHAAYNLILIGPFILLQIFDLPVE</sequence>
<dbReference type="GO" id="GO:0080120">
    <property type="term" value="P:CAAX-box protein maturation"/>
    <property type="evidence" value="ECO:0007669"/>
    <property type="project" value="UniProtKB-ARBA"/>
</dbReference>
<dbReference type="Pfam" id="PF02517">
    <property type="entry name" value="Rce1-like"/>
    <property type="match status" value="1"/>
</dbReference>
<feature type="transmembrane region" description="Helical" evidence="1">
    <location>
        <begin position="108"/>
        <end position="128"/>
    </location>
</feature>
<accession>A0A1M6F0E0</accession>
<reference evidence="4" key="1">
    <citation type="submission" date="2016-11" db="EMBL/GenBank/DDBJ databases">
        <authorList>
            <person name="Varghese N."/>
            <person name="Submissions S."/>
        </authorList>
    </citation>
    <scope>NUCLEOTIDE SEQUENCE [LARGE SCALE GENOMIC DNA]</scope>
    <source>
        <strain evidence="4">DSM 19858</strain>
    </source>
</reference>
<organism evidence="3 4">
    <name type="scientific">Pseudozobellia thermophila</name>
    <dbReference type="NCBI Taxonomy" id="192903"/>
    <lineage>
        <taxon>Bacteria</taxon>
        <taxon>Pseudomonadati</taxon>
        <taxon>Bacteroidota</taxon>
        <taxon>Flavobacteriia</taxon>
        <taxon>Flavobacteriales</taxon>
        <taxon>Flavobacteriaceae</taxon>
        <taxon>Pseudozobellia</taxon>
    </lineage>
</organism>
<gene>
    <name evidence="3" type="ORF">SAMN04488513_102249</name>
</gene>
<evidence type="ECO:0000313" key="3">
    <source>
        <dbReference type="EMBL" id="SHI91153.1"/>
    </source>
</evidence>
<keyword evidence="1" id="KW-0812">Transmembrane</keyword>
<dbReference type="Proteomes" id="UP000184543">
    <property type="component" value="Unassembled WGS sequence"/>
</dbReference>
<evidence type="ECO:0000259" key="2">
    <source>
        <dbReference type="Pfam" id="PF02517"/>
    </source>
</evidence>
<feature type="transmembrane region" description="Helical" evidence="1">
    <location>
        <begin position="166"/>
        <end position="185"/>
    </location>
</feature>
<dbReference type="AlphaFoldDB" id="A0A1M6F0E0"/>